<dbReference type="EMBL" id="BART01012129">
    <property type="protein sequence ID" value="GAG77247.1"/>
    <property type="molecule type" value="Genomic_DNA"/>
</dbReference>
<comment type="caution">
    <text evidence="2">The sequence shown here is derived from an EMBL/GenBank/DDBJ whole genome shotgun (WGS) entry which is preliminary data.</text>
</comment>
<evidence type="ECO:0000256" key="1">
    <source>
        <dbReference type="SAM" id="Phobius"/>
    </source>
</evidence>
<feature type="transmembrane region" description="Helical" evidence="1">
    <location>
        <begin position="61"/>
        <end position="94"/>
    </location>
</feature>
<dbReference type="SUPFAM" id="SSF53187">
    <property type="entry name" value="Zn-dependent exopeptidases"/>
    <property type="match status" value="1"/>
</dbReference>
<feature type="non-terminal residue" evidence="2">
    <location>
        <position position="129"/>
    </location>
</feature>
<keyword evidence="1" id="KW-0472">Membrane</keyword>
<proteinExistence type="predicted"/>
<sequence length="129" mass="14764">MDSFVDSIKYITDNFGTRITGTEADHKTCKHIEEKFNSFSSNVETESFPVVGRALQNLTLFLVWGYFISVVAYFFIPVVALILAILMLLVYYLARFQDKNLVNLLVEKSTTSNIIAKFDPTKERKKIVI</sequence>
<name>X1B7G6_9ZZZZ</name>
<reference evidence="2" key="1">
    <citation type="journal article" date="2014" name="Front. Microbiol.">
        <title>High frequency of phylogenetically diverse reductive dehalogenase-homologous genes in deep subseafloor sedimentary metagenomes.</title>
        <authorList>
            <person name="Kawai M."/>
            <person name="Futagami T."/>
            <person name="Toyoda A."/>
            <person name="Takaki Y."/>
            <person name="Nishi S."/>
            <person name="Hori S."/>
            <person name="Arai W."/>
            <person name="Tsubouchi T."/>
            <person name="Morono Y."/>
            <person name="Uchiyama I."/>
            <person name="Ito T."/>
            <person name="Fujiyama A."/>
            <person name="Inagaki F."/>
            <person name="Takami H."/>
        </authorList>
    </citation>
    <scope>NUCLEOTIDE SEQUENCE</scope>
    <source>
        <strain evidence="2">Expedition CK06-06</strain>
    </source>
</reference>
<protein>
    <submittedName>
        <fullName evidence="2">Uncharacterized protein</fullName>
    </submittedName>
</protein>
<keyword evidence="1" id="KW-1133">Transmembrane helix</keyword>
<dbReference type="Gene3D" id="3.40.630.10">
    <property type="entry name" value="Zn peptidases"/>
    <property type="match status" value="1"/>
</dbReference>
<dbReference type="AlphaFoldDB" id="X1B7G6"/>
<keyword evidence="1" id="KW-0812">Transmembrane</keyword>
<evidence type="ECO:0000313" key="2">
    <source>
        <dbReference type="EMBL" id="GAG77247.1"/>
    </source>
</evidence>
<gene>
    <name evidence="2" type="ORF">S01H4_25477</name>
</gene>
<organism evidence="2">
    <name type="scientific">marine sediment metagenome</name>
    <dbReference type="NCBI Taxonomy" id="412755"/>
    <lineage>
        <taxon>unclassified sequences</taxon>
        <taxon>metagenomes</taxon>
        <taxon>ecological metagenomes</taxon>
    </lineage>
</organism>
<accession>X1B7G6</accession>